<feature type="region of interest" description="Disordered" evidence="1">
    <location>
        <begin position="1"/>
        <end position="30"/>
    </location>
</feature>
<organism evidence="2">
    <name type="scientific">Arundo donax</name>
    <name type="common">Giant reed</name>
    <name type="synonym">Donax arundinaceus</name>
    <dbReference type="NCBI Taxonomy" id="35708"/>
    <lineage>
        <taxon>Eukaryota</taxon>
        <taxon>Viridiplantae</taxon>
        <taxon>Streptophyta</taxon>
        <taxon>Embryophyta</taxon>
        <taxon>Tracheophyta</taxon>
        <taxon>Spermatophyta</taxon>
        <taxon>Magnoliopsida</taxon>
        <taxon>Liliopsida</taxon>
        <taxon>Poales</taxon>
        <taxon>Poaceae</taxon>
        <taxon>PACMAD clade</taxon>
        <taxon>Arundinoideae</taxon>
        <taxon>Arundineae</taxon>
        <taxon>Arundo</taxon>
    </lineage>
</organism>
<protein>
    <submittedName>
        <fullName evidence="2">Uncharacterized protein</fullName>
    </submittedName>
</protein>
<evidence type="ECO:0000313" key="2">
    <source>
        <dbReference type="EMBL" id="JAD21728.1"/>
    </source>
</evidence>
<reference evidence="2" key="2">
    <citation type="journal article" date="2015" name="Data Brief">
        <title>Shoot transcriptome of the giant reed, Arundo donax.</title>
        <authorList>
            <person name="Barrero R.A."/>
            <person name="Guerrero F.D."/>
            <person name="Moolhuijzen P."/>
            <person name="Goolsby J.A."/>
            <person name="Tidwell J."/>
            <person name="Bellgard S.E."/>
            <person name="Bellgard M.I."/>
        </authorList>
    </citation>
    <scope>NUCLEOTIDE SEQUENCE</scope>
    <source>
        <tissue evidence="2">Shoot tissue taken approximately 20 cm above the soil surface</tissue>
    </source>
</reference>
<dbReference type="AlphaFoldDB" id="A0A0A8Y8Y3"/>
<proteinExistence type="predicted"/>
<dbReference type="EMBL" id="GBRH01276167">
    <property type="protein sequence ID" value="JAD21728.1"/>
    <property type="molecule type" value="Transcribed_RNA"/>
</dbReference>
<sequence>MSASAGWKLPSSRQKLAPRKPRRSGGWSAR</sequence>
<evidence type="ECO:0000256" key="1">
    <source>
        <dbReference type="SAM" id="MobiDB-lite"/>
    </source>
</evidence>
<accession>A0A0A8Y8Y3</accession>
<name>A0A0A8Y8Y3_ARUDO</name>
<reference evidence="2" key="1">
    <citation type="submission" date="2014-09" db="EMBL/GenBank/DDBJ databases">
        <authorList>
            <person name="Magalhaes I.L.F."/>
            <person name="Oliveira U."/>
            <person name="Santos F.R."/>
            <person name="Vidigal T.H.D.A."/>
            <person name="Brescovit A.D."/>
            <person name="Santos A.J."/>
        </authorList>
    </citation>
    <scope>NUCLEOTIDE SEQUENCE</scope>
    <source>
        <tissue evidence="2">Shoot tissue taken approximately 20 cm above the soil surface</tissue>
    </source>
</reference>